<keyword evidence="4" id="KW-1185">Reference proteome</keyword>
<dbReference type="PROSITE" id="PS51450">
    <property type="entry name" value="LRR"/>
    <property type="match status" value="3"/>
</dbReference>
<evidence type="ECO:0000313" key="3">
    <source>
        <dbReference type="EMBL" id="GMM36831.1"/>
    </source>
</evidence>
<sequence length="584" mass="66975">MVVLNELPFELINAIFKFCDKLWLVRLRNLVVDDNLSLLVECIDSALFERVIITSCFKGTKIDFKSFPFCLANPIISTQSWFPPSYIQEIMLDQEVTICSAELLGNGNAMEIVQKYAKEIYYLRGCFDFPFEGEQSFIDFINSAKKLKHLGNSKVLTGITTQLTQMEIPPNFAYEMLPDTFKKLESLAITGFSIDTELGEYLNHSSHDLSKLKKLKLINCISFFNGSEWNLCNLQELRISRKEADSILISNMKSSCFPLLRTLALGNCFLANEIGITDLSSLVLFDMDISKNPVSFNSVRNLNELSLRNVELIEIPILSHLQKLKSLEITKNKELVEVNNNFLDLLNLTSINLSNNNIHSSLVDFSIFTKLKELNLSENKLTSLDYVDDIPCLIRLNVRHNEITGLGRLLYPYLRELDISWNQLKSLKELNNLPSLVDLKFNSNKITDIPNFTFPNLRALRVGKNPLRDLESLTNLTNLKILHLGNIVIESFQNLNFIKDLGNLRGLYLFLNGIKEIESFQIRGLRASFKIEMYNLKLKESFDSLFGDNEKLTIYCRLGAGSKFCLFSGLLIEPHNEMYYWKYK</sequence>
<dbReference type="InterPro" id="IPR050836">
    <property type="entry name" value="SDS22/Internalin_LRR"/>
</dbReference>
<evidence type="ECO:0000256" key="2">
    <source>
        <dbReference type="ARBA" id="ARBA00022737"/>
    </source>
</evidence>
<dbReference type="EMBL" id="BTFZ01000011">
    <property type="protein sequence ID" value="GMM36831.1"/>
    <property type="molecule type" value="Genomic_DNA"/>
</dbReference>
<dbReference type="PANTHER" id="PTHR46652">
    <property type="entry name" value="LEUCINE-RICH REPEAT AND IQ DOMAIN-CONTAINING PROTEIN 1-RELATED"/>
    <property type="match status" value="1"/>
</dbReference>
<comment type="caution">
    <text evidence="3">The sequence shown here is derived from an EMBL/GenBank/DDBJ whole genome shotgun (WGS) entry which is preliminary data.</text>
</comment>
<dbReference type="Proteomes" id="UP001360560">
    <property type="component" value="Unassembled WGS sequence"/>
</dbReference>
<proteinExistence type="predicted"/>
<keyword evidence="2" id="KW-0677">Repeat</keyword>
<evidence type="ECO:0000256" key="1">
    <source>
        <dbReference type="ARBA" id="ARBA00022614"/>
    </source>
</evidence>
<dbReference type="InterPro" id="IPR032675">
    <property type="entry name" value="LRR_dom_sf"/>
</dbReference>
<dbReference type="GeneID" id="90074806"/>
<gene>
    <name evidence="3" type="ORF">DASC09_041560</name>
</gene>
<organism evidence="3 4">
    <name type="scientific">Saccharomycopsis crataegensis</name>
    <dbReference type="NCBI Taxonomy" id="43959"/>
    <lineage>
        <taxon>Eukaryota</taxon>
        <taxon>Fungi</taxon>
        <taxon>Dikarya</taxon>
        <taxon>Ascomycota</taxon>
        <taxon>Saccharomycotina</taxon>
        <taxon>Saccharomycetes</taxon>
        <taxon>Saccharomycopsidaceae</taxon>
        <taxon>Saccharomycopsis</taxon>
    </lineage>
</organism>
<dbReference type="SMART" id="SM00365">
    <property type="entry name" value="LRR_SD22"/>
    <property type="match status" value="4"/>
</dbReference>
<dbReference type="PANTHER" id="PTHR46652:SF3">
    <property type="entry name" value="LEUCINE-RICH REPEAT-CONTAINING PROTEIN 9"/>
    <property type="match status" value="1"/>
</dbReference>
<accession>A0AAV5QQL2</accession>
<name>A0AAV5QQL2_9ASCO</name>
<dbReference type="RefSeq" id="XP_064853827.1">
    <property type="nucleotide sequence ID" value="XM_064997755.1"/>
</dbReference>
<evidence type="ECO:0008006" key="5">
    <source>
        <dbReference type="Google" id="ProtNLM"/>
    </source>
</evidence>
<evidence type="ECO:0000313" key="4">
    <source>
        <dbReference type="Proteomes" id="UP001360560"/>
    </source>
</evidence>
<dbReference type="InterPro" id="IPR001611">
    <property type="entry name" value="Leu-rich_rpt"/>
</dbReference>
<protein>
    <recommendedName>
        <fullName evidence="5">L domain-like protein</fullName>
    </recommendedName>
</protein>
<dbReference type="SUPFAM" id="SSF52058">
    <property type="entry name" value="L domain-like"/>
    <property type="match status" value="1"/>
</dbReference>
<dbReference type="InterPro" id="IPR003591">
    <property type="entry name" value="Leu-rich_rpt_typical-subtyp"/>
</dbReference>
<dbReference type="SMART" id="SM00369">
    <property type="entry name" value="LRR_TYP"/>
    <property type="match status" value="4"/>
</dbReference>
<reference evidence="3 4" key="1">
    <citation type="journal article" date="2023" name="Elife">
        <title>Identification of key yeast species and microbe-microbe interactions impacting larval growth of Drosophila in the wild.</title>
        <authorList>
            <person name="Mure A."/>
            <person name="Sugiura Y."/>
            <person name="Maeda R."/>
            <person name="Honda K."/>
            <person name="Sakurai N."/>
            <person name="Takahashi Y."/>
            <person name="Watada M."/>
            <person name="Katoh T."/>
            <person name="Gotoh A."/>
            <person name="Gotoh Y."/>
            <person name="Taniguchi I."/>
            <person name="Nakamura K."/>
            <person name="Hayashi T."/>
            <person name="Katayama T."/>
            <person name="Uemura T."/>
            <person name="Hattori Y."/>
        </authorList>
    </citation>
    <scope>NUCLEOTIDE SEQUENCE [LARGE SCALE GENOMIC DNA]</scope>
    <source>
        <strain evidence="3 4">SC-9</strain>
    </source>
</reference>
<keyword evidence="1" id="KW-0433">Leucine-rich repeat</keyword>
<dbReference type="AlphaFoldDB" id="A0AAV5QQL2"/>
<dbReference type="Gene3D" id="3.80.10.10">
    <property type="entry name" value="Ribonuclease Inhibitor"/>
    <property type="match status" value="2"/>
</dbReference>